<dbReference type="EnsemblPlants" id="KEH27934">
    <property type="protein sequence ID" value="KEH27934"/>
    <property type="gene ID" value="MTR_5g049720"/>
</dbReference>
<evidence type="ECO:0000313" key="1">
    <source>
        <dbReference type="EMBL" id="KEH27934.1"/>
    </source>
</evidence>
<protein>
    <submittedName>
        <fullName evidence="1 2">Uncharacterized protein</fullName>
    </submittedName>
</protein>
<name>A0A072UDU2_MEDTR</name>
<dbReference type="PaxDb" id="3880-AES83023"/>
<proteinExistence type="predicted"/>
<dbReference type="EMBL" id="CM001221">
    <property type="protein sequence ID" value="KEH27934.1"/>
    <property type="molecule type" value="Genomic_DNA"/>
</dbReference>
<reference evidence="1 3" key="2">
    <citation type="journal article" date="2014" name="BMC Genomics">
        <title>An improved genome release (version Mt4.0) for the model legume Medicago truncatula.</title>
        <authorList>
            <person name="Tang H."/>
            <person name="Krishnakumar V."/>
            <person name="Bidwell S."/>
            <person name="Rosen B."/>
            <person name="Chan A."/>
            <person name="Zhou S."/>
            <person name="Gentzbittel L."/>
            <person name="Childs K.L."/>
            <person name="Yandell M."/>
            <person name="Gundlach H."/>
            <person name="Mayer K.F."/>
            <person name="Schwartz D.C."/>
            <person name="Town C.D."/>
        </authorList>
    </citation>
    <scope>GENOME REANNOTATION</scope>
    <source>
        <strain evidence="1">A17</strain>
        <strain evidence="2 3">cv. Jemalong A17</strain>
    </source>
</reference>
<evidence type="ECO:0000313" key="3">
    <source>
        <dbReference type="Proteomes" id="UP000002051"/>
    </source>
</evidence>
<sequence>MRDCYFSRNIWHHIGFSDINFFEIQNVVEWLKKGTTGPQAAFFASGLWWVWRCRNVMSISNEQMTIHRVAVNIQNSVEDIKRLFQPGLAVQLERHIRWNNNNFDGDILNVDGSCIGTPSRAGFGGLIRNTSGYYLAGTRMLSSEGCSEATLFRSNSVQKQLCSEATQFRRLFRSNSVQKQLCSEATQFRRLFRSNSVQKQLCSEATQFRRLFRSNSVQKQPSSEGCSEANKFRSNLVQKVVQKQPVQKQPSSEGCSEANKFRSNLVQKVVQKQPSSEDCSEAT</sequence>
<gene>
    <name evidence="1" type="ordered locus">MTR_5g049720</name>
</gene>
<dbReference type="HOGENOM" id="CLU_984734_0_0_1"/>
<reference evidence="2" key="3">
    <citation type="submission" date="2015-04" db="UniProtKB">
        <authorList>
            <consortium name="EnsemblPlants"/>
        </authorList>
    </citation>
    <scope>IDENTIFICATION</scope>
    <source>
        <strain evidence="2">cv. Jemalong A17</strain>
    </source>
</reference>
<evidence type="ECO:0000313" key="2">
    <source>
        <dbReference type="EnsemblPlants" id="KEH27934"/>
    </source>
</evidence>
<dbReference type="Proteomes" id="UP000002051">
    <property type="component" value="Chromosome 5"/>
</dbReference>
<organism evidence="1 3">
    <name type="scientific">Medicago truncatula</name>
    <name type="common">Barrel medic</name>
    <name type="synonym">Medicago tribuloides</name>
    <dbReference type="NCBI Taxonomy" id="3880"/>
    <lineage>
        <taxon>Eukaryota</taxon>
        <taxon>Viridiplantae</taxon>
        <taxon>Streptophyta</taxon>
        <taxon>Embryophyta</taxon>
        <taxon>Tracheophyta</taxon>
        <taxon>Spermatophyta</taxon>
        <taxon>Magnoliopsida</taxon>
        <taxon>eudicotyledons</taxon>
        <taxon>Gunneridae</taxon>
        <taxon>Pentapetalae</taxon>
        <taxon>rosids</taxon>
        <taxon>fabids</taxon>
        <taxon>Fabales</taxon>
        <taxon>Fabaceae</taxon>
        <taxon>Papilionoideae</taxon>
        <taxon>50 kb inversion clade</taxon>
        <taxon>NPAAA clade</taxon>
        <taxon>Hologalegina</taxon>
        <taxon>IRL clade</taxon>
        <taxon>Trifolieae</taxon>
        <taxon>Medicago</taxon>
    </lineage>
</organism>
<dbReference type="AlphaFoldDB" id="A0A072UDU2"/>
<reference evidence="1 3" key="1">
    <citation type="journal article" date="2011" name="Nature">
        <title>The Medicago genome provides insight into the evolution of rhizobial symbioses.</title>
        <authorList>
            <person name="Young N.D."/>
            <person name="Debelle F."/>
            <person name="Oldroyd G.E."/>
            <person name="Geurts R."/>
            <person name="Cannon S.B."/>
            <person name="Udvardi M.K."/>
            <person name="Benedito V.A."/>
            <person name="Mayer K.F."/>
            <person name="Gouzy J."/>
            <person name="Schoof H."/>
            <person name="Van de Peer Y."/>
            <person name="Proost S."/>
            <person name="Cook D.R."/>
            <person name="Meyers B.C."/>
            <person name="Spannagl M."/>
            <person name="Cheung F."/>
            <person name="De Mita S."/>
            <person name="Krishnakumar V."/>
            <person name="Gundlach H."/>
            <person name="Zhou S."/>
            <person name="Mudge J."/>
            <person name="Bharti A.K."/>
            <person name="Murray J.D."/>
            <person name="Naoumkina M.A."/>
            <person name="Rosen B."/>
            <person name="Silverstein K.A."/>
            <person name="Tang H."/>
            <person name="Rombauts S."/>
            <person name="Zhao P.X."/>
            <person name="Zhou P."/>
            <person name="Barbe V."/>
            <person name="Bardou P."/>
            <person name="Bechner M."/>
            <person name="Bellec A."/>
            <person name="Berger A."/>
            <person name="Berges H."/>
            <person name="Bidwell S."/>
            <person name="Bisseling T."/>
            <person name="Choisne N."/>
            <person name="Couloux A."/>
            <person name="Denny R."/>
            <person name="Deshpande S."/>
            <person name="Dai X."/>
            <person name="Doyle J.J."/>
            <person name="Dudez A.M."/>
            <person name="Farmer A.D."/>
            <person name="Fouteau S."/>
            <person name="Franken C."/>
            <person name="Gibelin C."/>
            <person name="Gish J."/>
            <person name="Goldstein S."/>
            <person name="Gonzalez A.J."/>
            <person name="Green P.J."/>
            <person name="Hallab A."/>
            <person name="Hartog M."/>
            <person name="Hua A."/>
            <person name="Humphray S.J."/>
            <person name="Jeong D.H."/>
            <person name="Jing Y."/>
            <person name="Jocker A."/>
            <person name="Kenton S.M."/>
            <person name="Kim D.J."/>
            <person name="Klee K."/>
            <person name="Lai H."/>
            <person name="Lang C."/>
            <person name="Lin S."/>
            <person name="Macmil S.L."/>
            <person name="Magdelenat G."/>
            <person name="Matthews L."/>
            <person name="McCorrison J."/>
            <person name="Monaghan E.L."/>
            <person name="Mun J.H."/>
            <person name="Najar F.Z."/>
            <person name="Nicholson C."/>
            <person name="Noirot C."/>
            <person name="O'Bleness M."/>
            <person name="Paule C.R."/>
            <person name="Poulain J."/>
            <person name="Prion F."/>
            <person name="Qin B."/>
            <person name="Qu C."/>
            <person name="Retzel E.F."/>
            <person name="Riddle C."/>
            <person name="Sallet E."/>
            <person name="Samain S."/>
            <person name="Samson N."/>
            <person name="Sanders I."/>
            <person name="Saurat O."/>
            <person name="Scarpelli C."/>
            <person name="Schiex T."/>
            <person name="Segurens B."/>
            <person name="Severin A.J."/>
            <person name="Sherrier D.J."/>
            <person name="Shi R."/>
            <person name="Sims S."/>
            <person name="Singer S.R."/>
            <person name="Sinharoy S."/>
            <person name="Sterck L."/>
            <person name="Viollet A."/>
            <person name="Wang B.B."/>
            <person name="Wang K."/>
            <person name="Wang M."/>
            <person name="Wang X."/>
            <person name="Warfsmann J."/>
            <person name="Weissenbach J."/>
            <person name="White D.D."/>
            <person name="White J.D."/>
            <person name="Wiley G.B."/>
            <person name="Wincker P."/>
            <person name="Xing Y."/>
            <person name="Yang L."/>
            <person name="Yao Z."/>
            <person name="Ying F."/>
            <person name="Zhai J."/>
            <person name="Zhou L."/>
            <person name="Zuber A."/>
            <person name="Denarie J."/>
            <person name="Dixon R.A."/>
            <person name="May G.D."/>
            <person name="Schwartz D.C."/>
            <person name="Rogers J."/>
            <person name="Quetier F."/>
            <person name="Town C.D."/>
            <person name="Roe B.A."/>
        </authorList>
    </citation>
    <scope>NUCLEOTIDE SEQUENCE [LARGE SCALE GENOMIC DNA]</scope>
    <source>
        <strain evidence="1">A17</strain>
        <strain evidence="2 3">cv. Jemalong A17</strain>
    </source>
</reference>
<accession>A0A072UDU2</accession>
<keyword evidence="3" id="KW-1185">Reference proteome</keyword>